<sequence length="142" mass="16025">MLNITSIDEFDVPIHLTICGNRCIEPHTKIIEADRNEIAKRVSEWYVTRRTSGTDNNNTVTIKQIVDGYKEEKFSVKAYFSIDCEVTGFGDTFTYKTCADRSSSSKTEEIRNGVFKCKRCGTTSSLSNTESTVLFTLRTILA</sequence>
<organism evidence="1 2">
    <name type="scientific">Strongyloides venezuelensis</name>
    <name type="common">Threadworm</name>
    <dbReference type="NCBI Taxonomy" id="75913"/>
    <lineage>
        <taxon>Eukaryota</taxon>
        <taxon>Metazoa</taxon>
        <taxon>Ecdysozoa</taxon>
        <taxon>Nematoda</taxon>
        <taxon>Chromadorea</taxon>
        <taxon>Rhabditida</taxon>
        <taxon>Tylenchina</taxon>
        <taxon>Panagrolaimomorpha</taxon>
        <taxon>Strongyloidoidea</taxon>
        <taxon>Strongyloididae</taxon>
        <taxon>Strongyloides</taxon>
    </lineage>
</organism>
<dbReference type="Proteomes" id="UP000035680">
    <property type="component" value="Unassembled WGS sequence"/>
</dbReference>
<dbReference type="InterPro" id="IPR012340">
    <property type="entry name" value="NA-bd_OB-fold"/>
</dbReference>
<reference evidence="2" key="2">
    <citation type="submission" date="2015-08" db="UniProtKB">
        <authorList>
            <consortium name="WormBaseParasite"/>
        </authorList>
    </citation>
    <scope>IDENTIFICATION</scope>
</reference>
<dbReference type="Gene3D" id="2.40.50.140">
    <property type="entry name" value="Nucleic acid-binding proteins"/>
    <property type="match status" value="1"/>
</dbReference>
<reference evidence="1" key="1">
    <citation type="submission" date="2014-07" db="EMBL/GenBank/DDBJ databases">
        <authorList>
            <person name="Martin A.A"/>
            <person name="De Silva N."/>
        </authorList>
    </citation>
    <scope>NUCLEOTIDE SEQUENCE</scope>
</reference>
<evidence type="ECO:0000313" key="1">
    <source>
        <dbReference type="Proteomes" id="UP000035680"/>
    </source>
</evidence>
<proteinExistence type="predicted"/>
<protein>
    <submittedName>
        <fullName evidence="2">Uncharacterized protein</fullName>
    </submittedName>
</protein>
<dbReference type="WBParaSite" id="SVE_1654400.1">
    <property type="protein sequence ID" value="SVE_1654400.1"/>
    <property type="gene ID" value="SVE_1654400"/>
</dbReference>
<dbReference type="AlphaFoldDB" id="A0A0K0FW26"/>
<accession>A0A0K0FW26</accession>
<evidence type="ECO:0000313" key="2">
    <source>
        <dbReference type="WBParaSite" id="SVE_1654400.1"/>
    </source>
</evidence>
<name>A0A0K0FW26_STRVS</name>
<keyword evidence="1" id="KW-1185">Reference proteome</keyword>